<comment type="caution">
    <text evidence="2">The sequence shown here is derived from an EMBL/GenBank/DDBJ whole genome shotgun (WGS) entry which is preliminary data.</text>
</comment>
<dbReference type="RefSeq" id="WP_386673486.1">
    <property type="nucleotide sequence ID" value="NZ_JBHLTG010000007.1"/>
</dbReference>
<dbReference type="Proteomes" id="UP001589896">
    <property type="component" value="Unassembled WGS sequence"/>
</dbReference>
<accession>A0ABV6RVX6</accession>
<feature type="domain" description="Septum formation-related" evidence="1">
    <location>
        <begin position="62"/>
        <end position="157"/>
    </location>
</feature>
<dbReference type="InterPro" id="IPR026004">
    <property type="entry name" value="Septum_form"/>
</dbReference>
<reference evidence="2 3" key="1">
    <citation type="submission" date="2024-09" db="EMBL/GenBank/DDBJ databases">
        <authorList>
            <person name="Sun Q."/>
            <person name="Mori K."/>
        </authorList>
    </citation>
    <scope>NUCLEOTIDE SEQUENCE [LARGE SCALE GENOMIC DNA]</scope>
    <source>
        <strain evidence="2 3">KCTC 23076</strain>
    </source>
</reference>
<evidence type="ECO:0000259" key="1">
    <source>
        <dbReference type="Pfam" id="PF13845"/>
    </source>
</evidence>
<organism evidence="2 3">
    <name type="scientific">Lysobacter korlensis</name>
    <dbReference type="NCBI Taxonomy" id="553636"/>
    <lineage>
        <taxon>Bacteria</taxon>
        <taxon>Pseudomonadati</taxon>
        <taxon>Pseudomonadota</taxon>
        <taxon>Gammaproteobacteria</taxon>
        <taxon>Lysobacterales</taxon>
        <taxon>Lysobacteraceae</taxon>
        <taxon>Lysobacter</taxon>
    </lineage>
</organism>
<protein>
    <submittedName>
        <fullName evidence="2">Septum formation family protein</fullName>
    </submittedName>
</protein>
<name>A0ABV6RVX6_9GAMM</name>
<evidence type="ECO:0000313" key="2">
    <source>
        <dbReference type="EMBL" id="MFC0681139.1"/>
    </source>
</evidence>
<sequence length="174" mass="19310">MRRRSVPAAVMLAVLGLTLLPGCGLVENAEAIFEHLERESRGALPDTQTPADVTARTDMAVGACVTEYGYDDWDTVTGFQVVDCDAEHYEELYAVVEHTAGEYPGDNRIWKTAEVECIAAFEGYVGVSYEESEYAANWIAPTDLEWRDGDRSTLCLLWDYDYRPLVGSVRGSGR</sequence>
<dbReference type="EMBL" id="JBHLTG010000007">
    <property type="protein sequence ID" value="MFC0681139.1"/>
    <property type="molecule type" value="Genomic_DNA"/>
</dbReference>
<gene>
    <name evidence="2" type="ORF">ACFFGH_25200</name>
</gene>
<dbReference type="Pfam" id="PF13845">
    <property type="entry name" value="Septum_form"/>
    <property type="match status" value="1"/>
</dbReference>
<evidence type="ECO:0000313" key="3">
    <source>
        <dbReference type="Proteomes" id="UP001589896"/>
    </source>
</evidence>
<keyword evidence="3" id="KW-1185">Reference proteome</keyword>
<proteinExistence type="predicted"/>